<dbReference type="EMBL" id="JAEACU010000006">
    <property type="protein sequence ID" value="KAH7524074.1"/>
    <property type="molecule type" value="Genomic_DNA"/>
</dbReference>
<accession>A0A978V839</accession>
<reference evidence="2" key="1">
    <citation type="journal article" date="2021" name="Front. Plant Sci.">
        <title>Chromosome-Scale Genome Assembly for Chinese Sour Jujube and Insights Into Its Genome Evolution and Domestication Signature.</title>
        <authorList>
            <person name="Shen L.-Y."/>
            <person name="Luo H."/>
            <person name="Wang X.-L."/>
            <person name="Wang X.-M."/>
            <person name="Qiu X.-J."/>
            <person name="Liu H."/>
            <person name="Zhou S.-S."/>
            <person name="Jia K.-H."/>
            <person name="Nie S."/>
            <person name="Bao Y.-T."/>
            <person name="Zhang R.-G."/>
            <person name="Yun Q.-Z."/>
            <person name="Chai Y.-H."/>
            <person name="Lu J.-Y."/>
            <person name="Li Y."/>
            <person name="Zhao S.-W."/>
            <person name="Mao J.-F."/>
            <person name="Jia S.-G."/>
            <person name="Mao Y.-M."/>
        </authorList>
    </citation>
    <scope>NUCLEOTIDE SEQUENCE</scope>
    <source>
        <strain evidence="2">AT0</strain>
        <tissue evidence="2">Leaf</tissue>
    </source>
</reference>
<name>A0A978V839_ZIZJJ</name>
<feature type="compositionally biased region" description="Polar residues" evidence="1">
    <location>
        <begin position="8"/>
        <end position="21"/>
    </location>
</feature>
<protein>
    <submittedName>
        <fullName evidence="2">Uncharacterized protein</fullName>
    </submittedName>
</protein>
<comment type="caution">
    <text evidence="2">The sequence shown here is derived from an EMBL/GenBank/DDBJ whole genome shotgun (WGS) entry which is preliminary data.</text>
</comment>
<gene>
    <name evidence="2" type="ORF">FEM48_Zijuj06G0079900</name>
</gene>
<dbReference type="PANTHER" id="PTHR36005">
    <property type="entry name" value="DNA LIGASE-LIKE PROTEIN"/>
    <property type="match status" value="1"/>
</dbReference>
<feature type="region of interest" description="Disordered" evidence="1">
    <location>
        <begin position="320"/>
        <end position="352"/>
    </location>
</feature>
<sequence>MESDDDFQTFSSPDEASSQSPVRERKLKRLKKAVRVSQEPPHLDRSDGNPLNPDTNSSKSGAQDFQESNEILGSGSRSEELCSGSALDSGFTGLGGEEDVSGAKRALDFDAIGVETDEKVVEDRRNGVQEENEDVRLEELEKKRPNADDLGEEKNKKKKKRTDNGSFEGKPKRMTEKERRNNMKQLHAESQRLLRESRDTGFKAAPIVHKPISSVLEKIRQRKHEISKKSVIVSGTYFIDDDDSFSTEVIVNHNIECFHVNEREDNRVSEATIEKTIAHPTEVENDNDRLHMDGYNDNLTYSSCEKVASKMAVVEESKQEFRAPIDDTQDLFSDSQTSDAKDDQMNETPSSPLEEAFAPSILVMNLKFDSAPHDDVSTDEEDNDKENVDPHPHGLADSSSSPLGDPVKAFVDDEAEEEDDSDNDLMRFQNNDEDEDDGDAEELNDMIATGYEEQPIDKEKRNELHQKWLEQQDAVGTENLLQKLKCGSKLRETTLLEEKEVAEGEEDEGVDYEESEDLITTNIVRMNLRKVKQMIPQMFTDNDNAYFSDDEETERRLTKQCLLGKAEERATFLSPAEDESSKEIFGRIKKLNIVPSNTKKAKTFSSFDMPLTGGNRNISSKSSFLGRGSTRCLPSSKKRGSGTARSFIFNEMIPMVEAPYQSQLEESSEAIEKQNRPRTAPVKFNTLQMKTSTQKSTTATAAMKPTTSLLDILRQTTLKSKPCPLDSTVTQNKSVLASFKLDKKPV</sequence>
<feature type="region of interest" description="Disordered" evidence="1">
    <location>
        <begin position="371"/>
        <end position="439"/>
    </location>
</feature>
<proteinExistence type="predicted"/>
<feature type="compositionally biased region" description="Basic and acidic residues" evidence="1">
    <location>
        <begin position="169"/>
        <end position="184"/>
    </location>
</feature>
<organism evidence="2 3">
    <name type="scientific">Ziziphus jujuba var. spinosa</name>
    <dbReference type="NCBI Taxonomy" id="714518"/>
    <lineage>
        <taxon>Eukaryota</taxon>
        <taxon>Viridiplantae</taxon>
        <taxon>Streptophyta</taxon>
        <taxon>Embryophyta</taxon>
        <taxon>Tracheophyta</taxon>
        <taxon>Spermatophyta</taxon>
        <taxon>Magnoliopsida</taxon>
        <taxon>eudicotyledons</taxon>
        <taxon>Gunneridae</taxon>
        <taxon>Pentapetalae</taxon>
        <taxon>rosids</taxon>
        <taxon>fabids</taxon>
        <taxon>Rosales</taxon>
        <taxon>Rhamnaceae</taxon>
        <taxon>Paliureae</taxon>
        <taxon>Ziziphus</taxon>
    </lineage>
</organism>
<evidence type="ECO:0000256" key="1">
    <source>
        <dbReference type="SAM" id="MobiDB-lite"/>
    </source>
</evidence>
<evidence type="ECO:0000313" key="2">
    <source>
        <dbReference type="EMBL" id="KAH7524074.1"/>
    </source>
</evidence>
<feature type="compositionally biased region" description="Basic residues" evidence="1">
    <location>
        <begin position="25"/>
        <end position="34"/>
    </location>
</feature>
<evidence type="ECO:0000313" key="3">
    <source>
        <dbReference type="Proteomes" id="UP000813462"/>
    </source>
</evidence>
<feature type="compositionally biased region" description="Basic and acidic residues" evidence="1">
    <location>
        <begin position="385"/>
        <end position="394"/>
    </location>
</feature>
<feature type="region of interest" description="Disordered" evidence="1">
    <location>
        <begin position="1"/>
        <end position="184"/>
    </location>
</feature>
<feature type="compositionally biased region" description="Polar residues" evidence="1">
    <location>
        <begin position="52"/>
        <end position="71"/>
    </location>
</feature>
<feature type="region of interest" description="Disordered" evidence="1">
    <location>
        <begin position="619"/>
        <end position="642"/>
    </location>
</feature>
<feature type="compositionally biased region" description="Acidic residues" evidence="1">
    <location>
        <begin position="412"/>
        <end position="423"/>
    </location>
</feature>
<dbReference type="Proteomes" id="UP000813462">
    <property type="component" value="Unassembled WGS sequence"/>
</dbReference>
<feature type="compositionally biased region" description="Basic and acidic residues" evidence="1">
    <location>
        <begin position="116"/>
        <end position="155"/>
    </location>
</feature>
<dbReference type="PANTHER" id="PTHR36005:SF1">
    <property type="entry name" value="DNA LIGASE-LIKE PROTEIN"/>
    <property type="match status" value="1"/>
</dbReference>
<dbReference type="AlphaFoldDB" id="A0A978V839"/>
<dbReference type="OrthoDB" id="1919305at2759"/>